<dbReference type="InterPro" id="IPR009061">
    <property type="entry name" value="DNA-bd_dom_put_sf"/>
</dbReference>
<dbReference type="InterPro" id="IPR000551">
    <property type="entry name" value="MerR-type_HTH_dom"/>
</dbReference>
<dbReference type="Pfam" id="PF09278">
    <property type="entry name" value="MerR-DNA-bind"/>
    <property type="match status" value="1"/>
</dbReference>
<comment type="subcellular location">
    <subcellularLocation>
        <location evidence="1">Cytoplasm</location>
    </subcellularLocation>
</comment>
<evidence type="ECO:0000313" key="7">
    <source>
        <dbReference type="EMBL" id="MDT8840154.1"/>
    </source>
</evidence>
<keyword evidence="3" id="KW-0805">Transcription regulation</keyword>
<sequence length="150" mass="16368">MNIGQAASASGVSAKMIRYYESIDLVEAAGRTDSGYRIYGDNDVHVLRFIGQARSLGFPIEQIRQLLSLWLDQARASAEVKAIARQHIGELNTRIEELVVMRDTLTHLAHHCAGDGRPRCPILEGIGGPDVQQGLNRKGKPVVRAAVPSL</sequence>
<dbReference type="PRINTS" id="PR00040">
    <property type="entry name" value="HTHMERR"/>
</dbReference>
<dbReference type="EMBL" id="JANSLM010000008">
    <property type="protein sequence ID" value="MDT8840154.1"/>
    <property type="molecule type" value="Genomic_DNA"/>
</dbReference>
<reference evidence="7" key="1">
    <citation type="submission" date="2022-08" db="EMBL/GenBank/DDBJ databases">
        <authorList>
            <person name="Kim S.-J."/>
        </authorList>
    </citation>
    <scope>NUCLEOTIDE SEQUENCE</scope>
    <source>
        <strain evidence="7">KJ</strain>
    </source>
</reference>
<dbReference type="RefSeq" id="WP_315697033.1">
    <property type="nucleotide sequence ID" value="NZ_JANSLM010000008.1"/>
</dbReference>
<evidence type="ECO:0000256" key="1">
    <source>
        <dbReference type="ARBA" id="ARBA00004496"/>
    </source>
</evidence>
<evidence type="ECO:0000313" key="8">
    <source>
        <dbReference type="Proteomes" id="UP001246473"/>
    </source>
</evidence>
<dbReference type="GO" id="GO:0045893">
    <property type="term" value="P:positive regulation of DNA-templated transcription"/>
    <property type="evidence" value="ECO:0007669"/>
    <property type="project" value="InterPro"/>
</dbReference>
<dbReference type="Gene3D" id="1.10.1660.10">
    <property type="match status" value="1"/>
</dbReference>
<evidence type="ECO:0000256" key="3">
    <source>
        <dbReference type="ARBA" id="ARBA00023015"/>
    </source>
</evidence>
<proteinExistence type="predicted"/>
<evidence type="ECO:0000256" key="4">
    <source>
        <dbReference type="ARBA" id="ARBA00023125"/>
    </source>
</evidence>
<name>A0AAP5QDB0_9BURK</name>
<dbReference type="PROSITE" id="PS50937">
    <property type="entry name" value="HTH_MERR_2"/>
    <property type="match status" value="1"/>
</dbReference>
<keyword evidence="2" id="KW-0963">Cytoplasm</keyword>
<evidence type="ECO:0000256" key="5">
    <source>
        <dbReference type="ARBA" id="ARBA00023163"/>
    </source>
</evidence>
<dbReference type="PANTHER" id="PTHR30204">
    <property type="entry name" value="REDOX-CYCLING DRUG-SENSING TRANSCRIPTIONAL ACTIVATOR SOXR"/>
    <property type="match status" value="1"/>
</dbReference>
<keyword evidence="5" id="KW-0804">Transcription</keyword>
<feature type="domain" description="HTH merR-type" evidence="6">
    <location>
        <begin position="1"/>
        <end position="69"/>
    </location>
</feature>
<dbReference type="InterPro" id="IPR011789">
    <property type="entry name" value="CueR"/>
</dbReference>
<dbReference type="SMART" id="SM00422">
    <property type="entry name" value="HTH_MERR"/>
    <property type="match status" value="1"/>
</dbReference>
<dbReference type="InterPro" id="IPR015358">
    <property type="entry name" value="Tscrpt_reg_MerR_DNA-bd"/>
</dbReference>
<dbReference type="InterPro" id="IPR047057">
    <property type="entry name" value="MerR_fam"/>
</dbReference>
<comment type="caution">
    <text evidence="7">The sequence shown here is derived from an EMBL/GenBank/DDBJ whole genome shotgun (WGS) entry which is preliminary data.</text>
</comment>
<protein>
    <submittedName>
        <fullName evidence="7">Cu(I)-responsive transcriptional regulator</fullName>
    </submittedName>
</protein>
<dbReference type="Pfam" id="PF00376">
    <property type="entry name" value="MerR"/>
    <property type="match status" value="1"/>
</dbReference>
<dbReference type="CDD" id="cd01108">
    <property type="entry name" value="HTH_CueR"/>
    <property type="match status" value="1"/>
</dbReference>
<dbReference type="PROSITE" id="PS00552">
    <property type="entry name" value="HTH_MERR_1"/>
    <property type="match status" value="1"/>
</dbReference>
<accession>A0AAP5QDB0</accession>
<evidence type="ECO:0000256" key="2">
    <source>
        <dbReference type="ARBA" id="ARBA00022490"/>
    </source>
</evidence>
<dbReference type="SUPFAM" id="SSF46955">
    <property type="entry name" value="Putative DNA-binding domain"/>
    <property type="match status" value="1"/>
</dbReference>
<dbReference type="AlphaFoldDB" id="A0AAP5QDB0"/>
<dbReference type="GO" id="GO:0005507">
    <property type="term" value="F:copper ion binding"/>
    <property type="evidence" value="ECO:0007669"/>
    <property type="project" value="InterPro"/>
</dbReference>
<gene>
    <name evidence="7" type="primary">cueR</name>
    <name evidence="7" type="ORF">ParKJ_22270</name>
</gene>
<keyword evidence="4" id="KW-0238">DNA-binding</keyword>
<evidence type="ECO:0000259" key="6">
    <source>
        <dbReference type="PROSITE" id="PS50937"/>
    </source>
</evidence>
<dbReference type="PANTHER" id="PTHR30204:SF94">
    <property type="entry name" value="HEAVY METAL-DEPENDENT TRANSCRIPTIONAL REGULATOR HI_0293-RELATED"/>
    <property type="match status" value="1"/>
</dbReference>
<dbReference type="GO" id="GO:0003700">
    <property type="term" value="F:DNA-binding transcription factor activity"/>
    <property type="evidence" value="ECO:0007669"/>
    <property type="project" value="InterPro"/>
</dbReference>
<organism evidence="7 8">
    <name type="scientific">Paraburkholderia fungorum</name>
    <dbReference type="NCBI Taxonomy" id="134537"/>
    <lineage>
        <taxon>Bacteria</taxon>
        <taxon>Pseudomonadati</taxon>
        <taxon>Pseudomonadota</taxon>
        <taxon>Betaproteobacteria</taxon>
        <taxon>Burkholderiales</taxon>
        <taxon>Burkholderiaceae</taxon>
        <taxon>Paraburkholderia</taxon>
    </lineage>
</organism>
<dbReference type="Proteomes" id="UP001246473">
    <property type="component" value="Unassembled WGS sequence"/>
</dbReference>
<dbReference type="GO" id="GO:0003677">
    <property type="term" value="F:DNA binding"/>
    <property type="evidence" value="ECO:0007669"/>
    <property type="project" value="UniProtKB-KW"/>
</dbReference>
<dbReference type="GO" id="GO:0005737">
    <property type="term" value="C:cytoplasm"/>
    <property type="evidence" value="ECO:0007669"/>
    <property type="project" value="UniProtKB-SubCell"/>
</dbReference>
<dbReference type="NCBIfam" id="TIGR02044">
    <property type="entry name" value="CueR"/>
    <property type="match status" value="1"/>
</dbReference>